<keyword evidence="2" id="KW-1185">Reference proteome</keyword>
<evidence type="ECO:0000313" key="1">
    <source>
        <dbReference type="EMBL" id="MDU0203674.1"/>
    </source>
</evidence>
<reference evidence="1 2" key="1">
    <citation type="submission" date="2023-10" db="EMBL/GenBank/DDBJ databases">
        <title>Paenibacillus strain PFR10 Genome sequencing and assembly.</title>
        <authorList>
            <person name="Kim I."/>
        </authorList>
    </citation>
    <scope>NUCLEOTIDE SEQUENCE [LARGE SCALE GENOMIC DNA]</scope>
    <source>
        <strain evidence="1 2">PFR10</strain>
    </source>
</reference>
<gene>
    <name evidence="1" type="ORF">RQP52_21560</name>
</gene>
<sequence>MDNVDKIVENSRKPLGGADFALLFFVDNAVYAENRRFEPHFKFSEQSSSGYFRLWMKMLNAKTAGESPWNLEKWSELWVS</sequence>
<dbReference type="RefSeq" id="WP_315953770.1">
    <property type="nucleotide sequence ID" value="NZ_JAWCUD010000008.1"/>
</dbReference>
<organism evidence="1 2">
    <name type="scientific">Paenibacillus violae</name>
    <dbReference type="NCBI Taxonomy" id="3077234"/>
    <lineage>
        <taxon>Bacteria</taxon>
        <taxon>Bacillati</taxon>
        <taxon>Bacillota</taxon>
        <taxon>Bacilli</taxon>
        <taxon>Bacillales</taxon>
        <taxon>Paenibacillaceae</taxon>
        <taxon>Paenibacillus</taxon>
    </lineage>
</organism>
<dbReference type="EMBL" id="JAWCUD010000008">
    <property type="protein sequence ID" value="MDU0203674.1"/>
    <property type="molecule type" value="Genomic_DNA"/>
</dbReference>
<proteinExistence type="predicted"/>
<comment type="caution">
    <text evidence="1">The sequence shown here is derived from an EMBL/GenBank/DDBJ whole genome shotgun (WGS) entry which is preliminary data.</text>
</comment>
<name>A0ABU3RHB5_9BACL</name>
<protein>
    <submittedName>
        <fullName evidence="1">Uncharacterized protein</fullName>
    </submittedName>
</protein>
<evidence type="ECO:0000313" key="2">
    <source>
        <dbReference type="Proteomes" id="UP001260980"/>
    </source>
</evidence>
<accession>A0ABU3RHB5</accession>
<dbReference type="Proteomes" id="UP001260980">
    <property type="component" value="Unassembled WGS sequence"/>
</dbReference>